<organism evidence="1 2">
    <name type="scientific">Nocardia cyriacigeorgica</name>
    <dbReference type="NCBI Taxonomy" id="135487"/>
    <lineage>
        <taxon>Bacteria</taxon>
        <taxon>Bacillati</taxon>
        <taxon>Actinomycetota</taxon>
        <taxon>Actinomycetes</taxon>
        <taxon>Mycobacteriales</taxon>
        <taxon>Nocardiaceae</taxon>
        <taxon>Nocardia</taxon>
    </lineage>
</organism>
<accession>A0A4U8VTN2</accession>
<evidence type="ECO:0000313" key="2">
    <source>
        <dbReference type="Proteomes" id="UP000290439"/>
    </source>
</evidence>
<sequence length="104" mass="12221">MNRNRERRQCRSHRPHRVRRHRELTLRHGDDLSTLPPLIRVARCASGKLTYFSFDDADLALTGIDRDNPRRREQRVYLCPICRGWHLTSQELRSQAGNQTAETG</sequence>
<reference evidence="1 2" key="1">
    <citation type="submission" date="2019-02" db="EMBL/GenBank/DDBJ databases">
        <authorList>
            <consortium name="Pathogen Informatics"/>
        </authorList>
    </citation>
    <scope>NUCLEOTIDE SEQUENCE [LARGE SCALE GENOMIC DNA]</scope>
    <source>
        <strain evidence="1 2">3012STDY6756504</strain>
    </source>
</reference>
<dbReference type="AlphaFoldDB" id="A0A4U8VTN2"/>
<protein>
    <submittedName>
        <fullName evidence="1">Uncharacterized protein</fullName>
    </submittedName>
</protein>
<evidence type="ECO:0000313" key="1">
    <source>
        <dbReference type="EMBL" id="VFA96622.1"/>
    </source>
</evidence>
<proteinExistence type="predicted"/>
<dbReference type="Proteomes" id="UP000290439">
    <property type="component" value="Chromosome"/>
</dbReference>
<dbReference type="RefSeq" id="WP_130915724.1">
    <property type="nucleotide sequence ID" value="NZ_LR215973.1"/>
</dbReference>
<gene>
    <name evidence="1" type="ORF">NCTC10797_00376</name>
</gene>
<dbReference type="EMBL" id="LR215973">
    <property type="protein sequence ID" value="VFA96622.1"/>
    <property type="molecule type" value="Genomic_DNA"/>
</dbReference>
<name>A0A4U8VTN2_9NOCA</name>